<keyword evidence="2" id="KW-0378">Hydrolase</keyword>
<comment type="caution">
    <text evidence="2">The sequence shown here is derived from an EMBL/GenBank/DDBJ whole genome shotgun (WGS) entry which is preliminary data.</text>
</comment>
<feature type="domain" description="AB hydrolase-1" evidence="1">
    <location>
        <begin position="26"/>
        <end position="263"/>
    </location>
</feature>
<dbReference type="PRINTS" id="PR00111">
    <property type="entry name" value="ABHYDROLASE"/>
</dbReference>
<gene>
    <name evidence="2" type="ORF">B0J13DRAFT_648207</name>
</gene>
<accession>A0A9P9DN76</accession>
<dbReference type="Proteomes" id="UP000717696">
    <property type="component" value="Unassembled WGS sequence"/>
</dbReference>
<evidence type="ECO:0000313" key="2">
    <source>
        <dbReference type="EMBL" id="KAH7122047.1"/>
    </source>
</evidence>
<dbReference type="PANTHER" id="PTHR43798">
    <property type="entry name" value="MONOACYLGLYCEROL LIPASE"/>
    <property type="match status" value="1"/>
</dbReference>
<dbReference type="SUPFAM" id="SSF53474">
    <property type="entry name" value="alpha/beta-Hydrolases"/>
    <property type="match status" value="1"/>
</dbReference>
<dbReference type="GO" id="GO:0016020">
    <property type="term" value="C:membrane"/>
    <property type="evidence" value="ECO:0007669"/>
    <property type="project" value="TreeGrafter"/>
</dbReference>
<dbReference type="InterPro" id="IPR029058">
    <property type="entry name" value="AB_hydrolase_fold"/>
</dbReference>
<dbReference type="InterPro" id="IPR050266">
    <property type="entry name" value="AB_hydrolase_sf"/>
</dbReference>
<name>A0A9P9DN76_9HYPO</name>
<sequence>MASNFIETENGTRLHYLQSGDSEGALIICLHGLGGSSNTFAPLLSRFPEAYRIVLVDFPGFGKSPPPTRRPAVSNYVSHLHDLITSLQTVEGQNEGKKVILFGHSLGTVIALHFAAQHPSLVASLALVCPSQSASHITAVRERMLDMASNTREMGIEWAADLASTSNFPPDEKRKVNEMVRKAVHEAVVASDTESYALTCEMMVDESHKDPDYSKIMCPTLLIAGDLDVISPVQKSQDLVELIGTDACWLEIVKSGHQPILEDTGAVANAIGKLLDRTSI</sequence>
<dbReference type="InterPro" id="IPR000073">
    <property type="entry name" value="AB_hydrolase_1"/>
</dbReference>
<protein>
    <submittedName>
        <fullName evidence="2">Alpha beta hydrolase fold family</fullName>
    </submittedName>
</protein>
<dbReference type="EMBL" id="JAGMUU010000026">
    <property type="protein sequence ID" value="KAH7122047.1"/>
    <property type="molecule type" value="Genomic_DNA"/>
</dbReference>
<dbReference type="PANTHER" id="PTHR43798:SF33">
    <property type="entry name" value="HYDROLASE, PUTATIVE (AFU_ORTHOLOGUE AFUA_2G14860)-RELATED"/>
    <property type="match status" value="1"/>
</dbReference>
<dbReference type="OrthoDB" id="2498029at2759"/>
<dbReference type="AlphaFoldDB" id="A0A9P9DN76"/>
<dbReference type="Pfam" id="PF00561">
    <property type="entry name" value="Abhydrolase_1"/>
    <property type="match status" value="1"/>
</dbReference>
<evidence type="ECO:0000259" key="1">
    <source>
        <dbReference type="Pfam" id="PF00561"/>
    </source>
</evidence>
<dbReference type="Gene3D" id="3.40.50.1820">
    <property type="entry name" value="alpha/beta hydrolase"/>
    <property type="match status" value="1"/>
</dbReference>
<organism evidence="2 3">
    <name type="scientific">Dactylonectria estremocensis</name>
    <dbReference type="NCBI Taxonomy" id="1079267"/>
    <lineage>
        <taxon>Eukaryota</taxon>
        <taxon>Fungi</taxon>
        <taxon>Dikarya</taxon>
        <taxon>Ascomycota</taxon>
        <taxon>Pezizomycotina</taxon>
        <taxon>Sordariomycetes</taxon>
        <taxon>Hypocreomycetidae</taxon>
        <taxon>Hypocreales</taxon>
        <taxon>Nectriaceae</taxon>
        <taxon>Dactylonectria</taxon>
    </lineage>
</organism>
<dbReference type="GO" id="GO:0016787">
    <property type="term" value="F:hydrolase activity"/>
    <property type="evidence" value="ECO:0007669"/>
    <property type="project" value="UniProtKB-KW"/>
</dbReference>
<evidence type="ECO:0000313" key="3">
    <source>
        <dbReference type="Proteomes" id="UP000717696"/>
    </source>
</evidence>
<keyword evidence="3" id="KW-1185">Reference proteome</keyword>
<reference evidence="2" key="1">
    <citation type="journal article" date="2021" name="Nat. Commun.">
        <title>Genetic determinants of endophytism in the Arabidopsis root mycobiome.</title>
        <authorList>
            <person name="Mesny F."/>
            <person name="Miyauchi S."/>
            <person name="Thiergart T."/>
            <person name="Pickel B."/>
            <person name="Atanasova L."/>
            <person name="Karlsson M."/>
            <person name="Huettel B."/>
            <person name="Barry K.W."/>
            <person name="Haridas S."/>
            <person name="Chen C."/>
            <person name="Bauer D."/>
            <person name="Andreopoulos W."/>
            <person name="Pangilinan J."/>
            <person name="LaButti K."/>
            <person name="Riley R."/>
            <person name="Lipzen A."/>
            <person name="Clum A."/>
            <person name="Drula E."/>
            <person name="Henrissat B."/>
            <person name="Kohler A."/>
            <person name="Grigoriev I.V."/>
            <person name="Martin F.M."/>
            <person name="Hacquard S."/>
        </authorList>
    </citation>
    <scope>NUCLEOTIDE SEQUENCE</scope>
    <source>
        <strain evidence="2">MPI-CAGE-AT-0021</strain>
    </source>
</reference>
<proteinExistence type="predicted"/>